<proteinExistence type="predicted"/>
<reference evidence="1 2" key="1">
    <citation type="submission" date="2020-01" db="EMBL/GenBank/DDBJ databases">
        <title>Polyphasic characterisation and genomic insights into a novel alkali tolerant bacterium VR-M41.</title>
        <authorList>
            <person name="Vemuluri V.R."/>
        </authorList>
    </citation>
    <scope>NUCLEOTIDE SEQUENCE [LARGE SCALE GENOMIC DNA]</scope>
    <source>
        <strain evidence="1 2">VR-M41</strain>
    </source>
</reference>
<evidence type="ECO:0000313" key="2">
    <source>
        <dbReference type="Proteomes" id="UP000800303"/>
    </source>
</evidence>
<dbReference type="RefSeq" id="WP_166275672.1">
    <property type="nucleotide sequence ID" value="NZ_JAAFGS010000005.1"/>
</dbReference>
<keyword evidence="2" id="KW-1185">Reference proteome</keyword>
<comment type="caution">
    <text evidence="1">The sequence shown here is derived from an EMBL/GenBank/DDBJ whole genome shotgun (WGS) entry which is preliminary data.</text>
</comment>
<name>A0ABX0F6P2_9BACL</name>
<dbReference type="EMBL" id="JAAFGS010000005">
    <property type="protein sequence ID" value="NGZ76628.1"/>
    <property type="molecule type" value="Genomic_DNA"/>
</dbReference>
<dbReference type="Gene3D" id="2.40.30.10">
    <property type="entry name" value="Translation factors"/>
    <property type="match status" value="1"/>
</dbReference>
<gene>
    <name evidence="1" type="ORF">GYN08_14970</name>
</gene>
<protein>
    <submittedName>
        <fullName evidence="1">Uncharacterized protein</fullName>
    </submittedName>
</protein>
<evidence type="ECO:0000313" key="1">
    <source>
        <dbReference type="EMBL" id="NGZ76628.1"/>
    </source>
</evidence>
<sequence>MWTPYEARRGHPHDFRVRYRFYTEEEGGRRSLPYQGYRSDFAYDGDDISQTGIYAIHPEFEDADGEVWRDDEGPVSREGTARMWILFPAMRREVHAKRIAVGIKGFFMEGSRRVGEMEAIEICGLAENAETLAD</sequence>
<accession>A0ABX0F6P2</accession>
<dbReference type="Proteomes" id="UP000800303">
    <property type="component" value="Unassembled WGS sequence"/>
</dbReference>
<organism evidence="1 2">
    <name type="scientific">Saccharibacillus alkalitolerans</name>
    <dbReference type="NCBI Taxonomy" id="2705290"/>
    <lineage>
        <taxon>Bacteria</taxon>
        <taxon>Bacillati</taxon>
        <taxon>Bacillota</taxon>
        <taxon>Bacilli</taxon>
        <taxon>Bacillales</taxon>
        <taxon>Paenibacillaceae</taxon>
        <taxon>Saccharibacillus</taxon>
    </lineage>
</organism>